<dbReference type="RefSeq" id="WP_092982636.1">
    <property type="nucleotide sequence ID" value="NZ_FOYQ01000002.1"/>
</dbReference>
<proteinExistence type="predicted"/>
<dbReference type="InterPro" id="IPR000537">
    <property type="entry name" value="UbiA_prenyltransferase"/>
</dbReference>
<dbReference type="Proteomes" id="UP000199534">
    <property type="component" value="Unassembled WGS sequence"/>
</dbReference>
<evidence type="ECO:0000256" key="1">
    <source>
        <dbReference type="ARBA" id="ARBA00004141"/>
    </source>
</evidence>
<dbReference type="Pfam" id="PF01040">
    <property type="entry name" value="UbiA"/>
    <property type="match status" value="1"/>
</dbReference>
<dbReference type="InterPro" id="IPR050475">
    <property type="entry name" value="Prenyltransferase_related"/>
</dbReference>
<feature type="transmembrane region" description="Helical" evidence="6">
    <location>
        <begin position="218"/>
        <end position="240"/>
    </location>
</feature>
<reference evidence="7 8" key="1">
    <citation type="submission" date="2016-10" db="EMBL/GenBank/DDBJ databases">
        <authorList>
            <person name="de Groot N.N."/>
        </authorList>
    </citation>
    <scope>NUCLEOTIDE SEQUENCE [LARGE SCALE GENOMIC DNA]</scope>
    <source>
        <strain evidence="7 8">DSM 21019</strain>
    </source>
</reference>
<feature type="transmembrane region" description="Helical" evidence="6">
    <location>
        <begin position="194"/>
        <end position="212"/>
    </location>
</feature>
<dbReference type="PANTHER" id="PTHR42723:SF1">
    <property type="entry name" value="CHLOROPHYLL SYNTHASE, CHLOROPLASTIC"/>
    <property type="match status" value="1"/>
</dbReference>
<evidence type="ECO:0000256" key="2">
    <source>
        <dbReference type="ARBA" id="ARBA00022475"/>
    </source>
</evidence>
<accession>A0A1I6H3X3</accession>
<name>A0A1I6H3X3_9FLAO</name>
<keyword evidence="2" id="KW-1003">Cell membrane</keyword>
<keyword evidence="3 6" id="KW-0812">Transmembrane</keyword>
<evidence type="ECO:0000256" key="5">
    <source>
        <dbReference type="ARBA" id="ARBA00023136"/>
    </source>
</evidence>
<dbReference type="CDD" id="cd13964">
    <property type="entry name" value="PT_UbiA_1"/>
    <property type="match status" value="1"/>
</dbReference>
<dbReference type="PANTHER" id="PTHR42723">
    <property type="entry name" value="CHLOROPHYLL SYNTHASE"/>
    <property type="match status" value="1"/>
</dbReference>
<feature type="transmembrane region" description="Helical" evidence="6">
    <location>
        <begin position="274"/>
        <end position="291"/>
    </location>
</feature>
<comment type="subcellular location">
    <subcellularLocation>
        <location evidence="1">Membrane</location>
        <topology evidence="1">Multi-pass membrane protein</topology>
    </subcellularLocation>
</comment>
<dbReference type="Gene3D" id="1.10.357.140">
    <property type="entry name" value="UbiA prenyltransferase"/>
    <property type="match status" value="1"/>
</dbReference>
<keyword evidence="8" id="KW-1185">Reference proteome</keyword>
<organism evidence="7 8">
    <name type="scientific">Robiginitalea myxolifaciens</name>
    <dbReference type="NCBI Taxonomy" id="400055"/>
    <lineage>
        <taxon>Bacteria</taxon>
        <taxon>Pseudomonadati</taxon>
        <taxon>Bacteroidota</taxon>
        <taxon>Flavobacteriia</taxon>
        <taxon>Flavobacteriales</taxon>
        <taxon>Flavobacteriaceae</taxon>
        <taxon>Robiginitalea</taxon>
    </lineage>
</organism>
<evidence type="ECO:0000313" key="8">
    <source>
        <dbReference type="Proteomes" id="UP000199534"/>
    </source>
</evidence>
<dbReference type="STRING" id="400055.SAMN04490243_2211"/>
<protein>
    <submittedName>
        <fullName evidence="7">4-hydroxybenzoate polyprenyltransferase</fullName>
    </submittedName>
</protein>
<feature type="transmembrane region" description="Helical" evidence="6">
    <location>
        <begin position="92"/>
        <end position="110"/>
    </location>
</feature>
<dbReference type="InterPro" id="IPR044878">
    <property type="entry name" value="UbiA_sf"/>
</dbReference>
<dbReference type="GO" id="GO:0016020">
    <property type="term" value="C:membrane"/>
    <property type="evidence" value="ECO:0007669"/>
    <property type="project" value="UniProtKB-SubCell"/>
</dbReference>
<dbReference type="OrthoDB" id="2908954at2"/>
<feature type="transmembrane region" description="Helical" evidence="6">
    <location>
        <begin position="252"/>
        <end position="268"/>
    </location>
</feature>
<keyword evidence="5 6" id="KW-0472">Membrane</keyword>
<gene>
    <name evidence="7" type="ORF">SAMN04490243_2211</name>
</gene>
<keyword evidence="7" id="KW-0808">Transferase</keyword>
<dbReference type="GO" id="GO:0016765">
    <property type="term" value="F:transferase activity, transferring alkyl or aryl (other than methyl) groups"/>
    <property type="evidence" value="ECO:0007669"/>
    <property type="project" value="InterPro"/>
</dbReference>
<keyword evidence="4 6" id="KW-1133">Transmembrane helix</keyword>
<evidence type="ECO:0000256" key="3">
    <source>
        <dbReference type="ARBA" id="ARBA00022692"/>
    </source>
</evidence>
<dbReference type="EMBL" id="FOYQ01000002">
    <property type="protein sequence ID" value="SFR49099.1"/>
    <property type="molecule type" value="Genomic_DNA"/>
</dbReference>
<feature type="transmembrane region" description="Helical" evidence="6">
    <location>
        <begin position="165"/>
        <end position="182"/>
    </location>
</feature>
<evidence type="ECO:0000256" key="6">
    <source>
        <dbReference type="SAM" id="Phobius"/>
    </source>
</evidence>
<dbReference type="NCBIfam" id="NF035940">
    <property type="entry name" value="prenyl_rel_EboC"/>
    <property type="match status" value="1"/>
</dbReference>
<sequence length="297" mass="31850">MSRTAAYIRLLRLPNLPTAAADVIAGAAICGFLAEASQLWVAEQLLPLVKLMLASVCLYAGGVVLNDFFDARLDAVERPERPIPSGEATRRGAALLGFGLLALGICFAFWQGWWSGVIASFLAGTIVFYDAVAKKVEVLGPLAMGICRGLNLWLGMSLIPGFDPWRFLWIPVVYIFAVTLVSRGEVWGGRKSSLIFALVLYAIVIFGVGILAGTDTGLWAICLPFLAFFGILVIRPLIAAIGNPEPLAIRKAVKSGVIGIVALDATWAAAYGHWVLGLAVLGLMALSFWIARQFDVT</sequence>
<dbReference type="AlphaFoldDB" id="A0A1I6H3X3"/>
<evidence type="ECO:0000313" key="7">
    <source>
        <dbReference type="EMBL" id="SFR49099.1"/>
    </source>
</evidence>
<evidence type="ECO:0000256" key="4">
    <source>
        <dbReference type="ARBA" id="ARBA00022989"/>
    </source>
</evidence>